<dbReference type="WBParaSite" id="PSAMB.scaffold649size44577.g7741.t1">
    <property type="protein sequence ID" value="PSAMB.scaffold649size44577.g7741.t1"/>
    <property type="gene ID" value="PSAMB.scaffold649size44577.g7741"/>
</dbReference>
<dbReference type="PROSITE" id="PS50801">
    <property type="entry name" value="STAS"/>
    <property type="match status" value="1"/>
</dbReference>
<keyword evidence="5" id="KW-0788">Thiol protease</keyword>
<dbReference type="GO" id="GO:0016020">
    <property type="term" value="C:membrane"/>
    <property type="evidence" value="ECO:0007669"/>
    <property type="project" value="UniProtKB-SubCell"/>
</dbReference>
<dbReference type="Pfam" id="PF00443">
    <property type="entry name" value="UCH"/>
    <property type="match status" value="1"/>
</dbReference>
<keyword evidence="5" id="KW-0833">Ubl conjugation pathway</keyword>
<dbReference type="SUPFAM" id="SSF54001">
    <property type="entry name" value="Cysteine proteinases"/>
    <property type="match status" value="1"/>
</dbReference>
<feature type="transmembrane region" description="Helical" evidence="6">
    <location>
        <begin position="12"/>
        <end position="29"/>
    </location>
</feature>
<comment type="similarity">
    <text evidence="5">Belongs to the peptidase C19 family.</text>
</comment>
<evidence type="ECO:0000256" key="5">
    <source>
        <dbReference type="RuleBase" id="RU366025"/>
    </source>
</evidence>
<dbReference type="Gene3D" id="3.90.70.10">
    <property type="entry name" value="Cysteine proteinases"/>
    <property type="match status" value="1"/>
</dbReference>
<name>A0A914X5K2_9BILA</name>
<dbReference type="InterPro" id="IPR036513">
    <property type="entry name" value="STAS_dom_sf"/>
</dbReference>
<dbReference type="CDD" id="cd02662">
    <property type="entry name" value="Peptidase_C19F"/>
    <property type="match status" value="1"/>
</dbReference>
<comment type="subcellular location">
    <subcellularLocation>
        <location evidence="1">Membrane</location>
        <topology evidence="1">Multi-pass membrane protein</topology>
    </subcellularLocation>
</comment>
<evidence type="ECO:0000313" key="9">
    <source>
        <dbReference type="Proteomes" id="UP000887566"/>
    </source>
</evidence>
<keyword evidence="4 6" id="KW-0472">Membrane</keyword>
<feature type="transmembrane region" description="Helical" evidence="6">
    <location>
        <begin position="50"/>
        <end position="71"/>
    </location>
</feature>
<dbReference type="GO" id="GO:0016579">
    <property type="term" value="P:protein deubiquitination"/>
    <property type="evidence" value="ECO:0007669"/>
    <property type="project" value="InterPro"/>
</dbReference>
<feature type="domain" description="USP" evidence="7">
    <location>
        <begin position="408"/>
        <end position="824"/>
    </location>
</feature>
<comment type="catalytic activity">
    <reaction evidence="5">
        <text>Thiol-dependent hydrolysis of ester, thioester, amide, peptide and isopeptide bonds formed by the C-terminal Gly of ubiquitin (a 76-residue protein attached to proteins as an intracellular targeting signal).</text>
        <dbReference type="EC" id="3.4.19.12"/>
    </reaction>
</comment>
<feature type="transmembrane region" description="Helical" evidence="6">
    <location>
        <begin position="131"/>
        <end position="150"/>
    </location>
</feature>
<evidence type="ECO:0000256" key="2">
    <source>
        <dbReference type="ARBA" id="ARBA00022692"/>
    </source>
</evidence>
<dbReference type="Pfam" id="PF01740">
    <property type="entry name" value="STAS"/>
    <property type="match status" value="1"/>
</dbReference>
<dbReference type="PROSITE" id="PS50235">
    <property type="entry name" value="USP_3"/>
    <property type="match status" value="1"/>
</dbReference>
<accession>A0A914X5K2</accession>
<keyword evidence="5" id="KW-0378">Hydrolase</keyword>
<keyword evidence="2 6" id="KW-0812">Transmembrane</keyword>
<feature type="transmembrane region" description="Helical" evidence="6">
    <location>
        <begin position="91"/>
        <end position="110"/>
    </location>
</feature>
<reference evidence="10" key="1">
    <citation type="submission" date="2022-11" db="UniProtKB">
        <authorList>
            <consortium name="WormBaseParasite"/>
        </authorList>
    </citation>
    <scope>IDENTIFICATION</scope>
</reference>
<evidence type="ECO:0000256" key="6">
    <source>
        <dbReference type="SAM" id="Phobius"/>
    </source>
</evidence>
<organism evidence="9 10">
    <name type="scientific">Plectus sambesii</name>
    <dbReference type="NCBI Taxonomy" id="2011161"/>
    <lineage>
        <taxon>Eukaryota</taxon>
        <taxon>Metazoa</taxon>
        <taxon>Ecdysozoa</taxon>
        <taxon>Nematoda</taxon>
        <taxon>Chromadorea</taxon>
        <taxon>Plectida</taxon>
        <taxon>Plectina</taxon>
        <taxon>Plectoidea</taxon>
        <taxon>Plectidae</taxon>
        <taxon>Plectus</taxon>
    </lineage>
</organism>
<dbReference type="InterPro" id="IPR038765">
    <property type="entry name" value="Papain-like_cys_pep_sf"/>
</dbReference>
<evidence type="ECO:0000259" key="7">
    <source>
        <dbReference type="PROSITE" id="PS50235"/>
    </source>
</evidence>
<dbReference type="Proteomes" id="UP000887566">
    <property type="component" value="Unplaced"/>
</dbReference>
<dbReference type="PROSITE" id="PS00973">
    <property type="entry name" value="USP_2"/>
    <property type="match status" value="1"/>
</dbReference>
<dbReference type="GO" id="GO:0004843">
    <property type="term" value="F:cysteine-type deubiquitinase activity"/>
    <property type="evidence" value="ECO:0007669"/>
    <property type="project" value="UniProtKB-UniRule"/>
</dbReference>
<feature type="domain" description="STAS" evidence="8">
    <location>
        <begin position="281"/>
        <end position="406"/>
    </location>
</feature>
<dbReference type="AlphaFoldDB" id="A0A914X5K2"/>
<evidence type="ECO:0000259" key="8">
    <source>
        <dbReference type="PROSITE" id="PS50801"/>
    </source>
</evidence>
<dbReference type="InterPro" id="IPR011547">
    <property type="entry name" value="SLC26A/SulP_dom"/>
</dbReference>
<sequence>MLHDLGKALPQSNIATVIVSICSIAFLVIGRDLINPWVKKRFPIPIPFELLLVVFGTAASFLINLYGNYHVAIVDHIPRGIPDPSLPRIDLVPILLSDSIGIAIVCYVASVSMGKLFAKRHRYRLDAGQELYALGLMECLSSFFPVYPAGTAISRSLVCEAAGTKTQLHILFSSLLLLCVILWVGPLLEALPMCILACIVVVALQGIFMQFKQLKPLWTLSKFDFLVWIVSFLATACFDVTQGLAISVAFVLLTVVFRCQWAKWQQLGQLANCGEFCDLSRYGSAEQLIGVRVLRFAAQLNFANVELFKQAVQAVIDDSIAAAKKKAGTSSGGSARLVVKHENGHGVDVKTANEQNTQLKPSTKIKWLIIDCSSFAYLDAMGVDALKESFTDLKKQGIKVYFANVSVPGLYNIGNTCYANALLQGLAGCPGFVTWLERIDVSSLTADEESDKKEKTLFLDELRTTLLKLNDASLGTYSAANLIEALLSRKWLIAANSEQDLYELFNVFVTTWDEDLAVRASSLRTVSLLAIPTMDTEQREMDFSSSTSRQSLSEIVMRSLSDAVVEEQRTRPPCVGLIATQLQCSNPSCAYKKVRHDRFCVLSLTIPKITASPMLTLELLLRKYFCIEQLNGATCDCCQEKRQMTGTGLIKKQGISKLPRCLIVRIERVGYLPSGAAFKHSDHVAFPETLDVRDLCFYRSKELDYQMSTRAPEMTSRILGGADAAGNSNPIGPLGAGLGLREHATINGGSFVQERRNSLRYRYQLRAVSVHRGRPDSGHFVTYRRGVGRAGQHIWYCANDAQVSRVSYQDVAAAQAYMLYYERMNVR</sequence>
<dbReference type="InterPro" id="IPR001902">
    <property type="entry name" value="SLC26A/SulP_fam"/>
</dbReference>
<feature type="transmembrane region" description="Helical" evidence="6">
    <location>
        <begin position="225"/>
        <end position="257"/>
    </location>
</feature>
<dbReference type="Pfam" id="PF00916">
    <property type="entry name" value="Sulfate_transp"/>
    <property type="match status" value="1"/>
</dbReference>
<evidence type="ECO:0000256" key="4">
    <source>
        <dbReference type="ARBA" id="ARBA00023136"/>
    </source>
</evidence>
<dbReference type="GO" id="GO:0055085">
    <property type="term" value="P:transmembrane transport"/>
    <property type="evidence" value="ECO:0007669"/>
    <property type="project" value="InterPro"/>
</dbReference>
<evidence type="ECO:0000256" key="1">
    <source>
        <dbReference type="ARBA" id="ARBA00004141"/>
    </source>
</evidence>
<dbReference type="Gene3D" id="3.30.750.24">
    <property type="entry name" value="STAS domain"/>
    <property type="match status" value="1"/>
</dbReference>
<dbReference type="GO" id="GO:0006508">
    <property type="term" value="P:proteolysis"/>
    <property type="evidence" value="ECO:0007669"/>
    <property type="project" value="UniProtKB-KW"/>
</dbReference>
<dbReference type="EC" id="3.4.19.12" evidence="5"/>
<feature type="transmembrane region" description="Helical" evidence="6">
    <location>
        <begin position="170"/>
        <end position="188"/>
    </location>
</feature>
<dbReference type="InterPro" id="IPR001394">
    <property type="entry name" value="Peptidase_C19_UCH"/>
</dbReference>
<dbReference type="CDD" id="cd07042">
    <property type="entry name" value="STAS_SulP_like_sulfate_transporter"/>
    <property type="match status" value="1"/>
</dbReference>
<dbReference type="PROSITE" id="PS00972">
    <property type="entry name" value="USP_1"/>
    <property type="match status" value="1"/>
</dbReference>
<keyword evidence="5" id="KW-0645">Protease</keyword>
<feature type="transmembrane region" description="Helical" evidence="6">
    <location>
        <begin position="195"/>
        <end position="213"/>
    </location>
</feature>
<keyword evidence="9" id="KW-1185">Reference proteome</keyword>
<dbReference type="InterPro" id="IPR002645">
    <property type="entry name" value="STAS_dom"/>
</dbReference>
<dbReference type="InterPro" id="IPR028889">
    <property type="entry name" value="USP"/>
</dbReference>
<dbReference type="InterPro" id="IPR018200">
    <property type="entry name" value="USP_CS"/>
</dbReference>
<protein>
    <recommendedName>
        <fullName evidence="5">Ubiquitin carboxyl-terminal hydrolase</fullName>
        <ecNumber evidence="5">3.4.19.12</ecNumber>
    </recommendedName>
</protein>
<evidence type="ECO:0000256" key="3">
    <source>
        <dbReference type="ARBA" id="ARBA00022989"/>
    </source>
</evidence>
<dbReference type="SUPFAM" id="SSF52091">
    <property type="entry name" value="SpoIIaa-like"/>
    <property type="match status" value="1"/>
</dbReference>
<keyword evidence="3 6" id="KW-1133">Transmembrane helix</keyword>
<evidence type="ECO:0000313" key="10">
    <source>
        <dbReference type="WBParaSite" id="PSAMB.scaffold649size44577.g7741.t1"/>
    </source>
</evidence>
<dbReference type="PANTHER" id="PTHR11814">
    <property type="entry name" value="SULFATE TRANSPORTER"/>
    <property type="match status" value="1"/>
</dbReference>
<proteinExistence type="inferred from homology"/>